<protein>
    <submittedName>
        <fullName evidence="2">Uncharacterized protein</fullName>
    </submittedName>
</protein>
<feature type="compositionally biased region" description="Polar residues" evidence="1">
    <location>
        <begin position="41"/>
        <end position="57"/>
    </location>
</feature>
<proteinExistence type="predicted"/>
<feature type="region of interest" description="Disordered" evidence="1">
    <location>
        <begin position="36"/>
        <end position="78"/>
    </location>
</feature>
<evidence type="ECO:0000256" key="1">
    <source>
        <dbReference type="SAM" id="MobiDB-lite"/>
    </source>
</evidence>
<sequence length="102" mass="11453">MEKKKSDRFENPILNTPVLLSSLLFQRLLFQLKDKKHARLSSKTPLSTSNDNSTPMSDHQVPATNEFPKGGLFPINSKVPAKTKQNHQCTVTQIALVCHNLL</sequence>
<evidence type="ECO:0000313" key="3">
    <source>
        <dbReference type="Proteomes" id="UP000827986"/>
    </source>
</evidence>
<evidence type="ECO:0000313" key="2">
    <source>
        <dbReference type="EMBL" id="KAH1173733.1"/>
    </source>
</evidence>
<organism evidence="2 3">
    <name type="scientific">Mauremys mutica</name>
    <name type="common">yellowpond turtle</name>
    <dbReference type="NCBI Taxonomy" id="74926"/>
    <lineage>
        <taxon>Eukaryota</taxon>
        <taxon>Metazoa</taxon>
        <taxon>Chordata</taxon>
        <taxon>Craniata</taxon>
        <taxon>Vertebrata</taxon>
        <taxon>Euteleostomi</taxon>
        <taxon>Archelosauria</taxon>
        <taxon>Testudinata</taxon>
        <taxon>Testudines</taxon>
        <taxon>Cryptodira</taxon>
        <taxon>Durocryptodira</taxon>
        <taxon>Testudinoidea</taxon>
        <taxon>Geoemydidae</taxon>
        <taxon>Geoemydinae</taxon>
        <taxon>Mauremys</taxon>
    </lineage>
</organism>
<dbReference type="EMBL" id="JAHDVG010000482">
    <property type="protein sequence ID" value="KAH1173733.1"/>
    <property type="molecule type" value="Genomic_DNA"/>
</dbReference>
<accession>A0A9D3X6G5</accession>
<reference evidence="2" key="1">
    <citation type="submission" date="2021-09" db="EMBL/GenBank/DDBJ databases">
        <title>The genome of Mauremys mutica provides insights into the evolution of semi-aquatic lifestyle.</title>
        <authorList>
            <person name="Gong S."/>
            <person name="Gao Y."/>
        </authorList>
    </citation>
    <scope>NUCLEOTIDE SEQUENCE</scope>
    <source>
        <strain evidence="2">MM-2020</strain>
        <tissue evidence="2">Muscle</tissue>
    </source>
</reference>
<dbReference type="Proteomes" id="UP000827986">
    <property type="component" value="Unassembled WGS sequence"/>
</dbReference>
<comment type="caution">
    <text evidence="2">The sequence shown here is derived from an EMBL/GenBank/DDBJ whole genome shotgun (WGS) entry which is preliminary data.</text>
</comment>
<gene>
    <name evidence="2" type="ORF">KIL84_017572</name>
</gene>
<dbReference type="AlphaFoldDB" id="A0A9D3X6G5"/>
<keyword evidence="3" id="KW-1185">Reference proteome</keyword>
<name>A0A9D3X6G5_9SAUR</name>